<feature type="domain" description="RNA polymerase sigma factor 70 region 4 type 2" evidence="3">
    <location>
        <begin position="108"/>
        <end position="157"/>
    </location>
</feature>
<dbReference type="STRING" id="59843.A3958_11275"/>
<dbReference type="OrthoDB" id="3211555at2"/>
<dbReference type="Gene3D" id="1.10.10.10">
    <property type="entry name" value="Winged helix-like DNA-binding domain superfamily/Winged helix DNA-binding domain"/>
    <property type="match status" value="1"/>
</dbReference>
<keyword evidence="5" id="KW-1185">Reference proteome</keyword>
<protein>
    <submittedName>
        <fullName evidence="4">RNA polymerase subunit sigma-24</fullName>
    </submittedName>
</protein>
<comment type="subunit">
    <text evidence="1">Interacts transiently with the RNA polymerase catalytic core formed by RpoA, RpoB, RpoC and RpoZ (2 alpha, 1 beta, 1 beta' and 1 omega subunit) to form the RNA polymerase holoenzyme that can initiate transcription.</text>
</comment>
<evidence type="ECO:0000313" key="4">
    <source>
        <dbReference type="EMBL" id="KZS46543.1"/>
    </source>
</evidence>
<gene>
    <name evidence="4" type="ORF">AWU65_11755</name>
</gene>
<evidence type="ECO:0000259" key="2">
    <source>
        <dbReference type="Pfam" id="PF04542"/>
    </source>
</evidence>
<dbReference type="InterPro" id="IPR013324">
    <property type="entry name" value="RNA_pol_sigma_r3/r4-like"/>
</dbReference>
<dbReference type="GO" id="GO:0003677">
    <property type="term" value="F:DNA binding"/>
    <property type="evidence" value="ECO:0007669"/>
    <property type="project" value="InterPro"/>
</dbReference>
<dbReference type="InterPro" id="IPR052704">
    <property type="entry name" value="ECF_Sigma-70_Domain"/>
</dbReference>
<dbReference type="AlphaFoldDB" id="A0A163JEL8"/>
<dbReference type="InterPro" id="IPR013325">
    <property type="entry name" value="RNA_pol_sigma_r2"/>
</dbReference>
<name>A0A163JEL8_9BACL</name>
<dbReference type="InterPro" id="IPR014284">
    <property type="entry name" value="RNA_pol_sigma-70_dom"/>
</dbReference>
<dbReference type="SUPFAM" id="SSF88946">
    <property type="entry name" value="Sigma2 domain of RNA polymerase sigma factors"/>
    <property type="match status" value="1"/>
</dbReference>
<proteinExistence type="predicted"/>
<dbReference type="InterPro" id="IPR036388">
    <property type="entry name" value="WH-like_DNA-bd_sf"/>
</dbReference>
<dbReference type="SUPFAM" id="SSF88659">
    <property type="entry name" value="Sigma3 and sigma4 domains of RNA polymerase sigma factors"/>
    <property type="match status" value="1"/>
</dbReference>
<dbReference type="SUPFAM" id="SSF54427">
    <property type="entry name" value="NTF2-like"/>
    <property type="match status" value="1"/>
</dbReference>
<dbReference type="NCBIfam" id="TIGR02937">
    <property type="entry name" value="sigma70-ECF"/>
    <property type="match status" value="1"/>
</dbReference>
<evidence type="ECO:0000259" key="3">
    <source>
        <dbReference type="Pfam" id="PF08281"/>
    </source>
</evidence>
<comment type="caution">
    <text evidence="4">The sequence shown here is derived from an EMBL/GenBank/DDBJ whole genome shotgun (WGS) entry which is preliminary data.</text>
</comment>
<dbReference type="PANTHER" id="PTHR30173:SF36">
    <property type="entry name" value="ECF RNA POLYMERASE SIGMA FACTOR SIGJ"/>
    <property type="match status" value="1"/>
</dbReference>
<accession>A0A163JEL8</accession>
<dbReference type="Proteomes" id="UP000076796">
    <property type="component" value="Unassembled WGS sequence"/>
</dbReference>
<organism evidence="4 5">
    <name type="scientific">Paenibacillus glucanolyticus</name>
    <dbReference type="NCBI Taxonomy" id="59843"/>
    <lineage>
        <taxon>Bacteria</taxon>
        <taxon>Bacillati</taxon>
        <taxon>Bacillota</taxon>
        <taxon>Bacilli</taxon>
        <taxon>Bacillales</taxon>
        <taxon>Paenibacillaceae</taxon>
        <taxon>Paenibacillus</taxon>
    </lineage>
</organism>
<dbReference type="InterPro" id="IPR032710">
    <property type="entry name" value="NTF2-like_dom_sf"/>
</dbReference>
<dbReference type="GO" id="GO:0016987">
    <property type="term" value="F:sigma factor activity"/>
    <property type="evidence" value="ECO:0007669"/>
    <property type="project" value="InterPro"/>
</dbReference>
<dbReference type="InterPro" id="IPR013249">
    <property type="entry name" value="RNA_pol_sigma70_r4_t2"/>
</dbReference>
<evidence type="ECO:0000313" key="5">
    <source>
        <dbReference type="Proteomes" id="UP000076796"/>
    </source>
</evidence>
<dbReference type="InterPro" id="IPR007627">
    <property type="entry name" value="RNA_pol_sigma70_r2"/>
</dbReference>
<dbReference type="EMBL" id="LWMH01000001">
    <property type="protein sequence ID" value="KZS46543.1"/>
    <property type="molecule type" value="Genomic_DNA"/>
</dbReference>
<feature type="domain" description="RNA polymerase sigma-70 region 2" evidence="2">
    <location>
        <begin position="6"/>
        <end position="71"/>
    </location>
</feature>
<evidence type="ECO:0000256" key="1">
    <source>
        <dbReference type="ARBA" id="ARBA00011344"/>
    </source>
</evidence>
<sequence length="299" mass="33814">MLLDQIYAQYKPMMFGLAYRMLGNAADAEDIVQDVFSHFMGLDRGDIVNEKAYLAKMTTNRCINLLKSSRRQRETYTGPWLPEPMPDYDMLTRADPAERRENIGYAYLVLLQRLTPLERAIYIAKETLGLEYEDIAEMLGKTEVSCRKTFSRARQKMGPAREDPAGAGPRTEMQERFVEAFLRASDMGQFKPLLSLLKEEVTLLSDGGGKTRAALNPILGVKRVCAFFEGLYAKGSFREGFEPVSVNGEPGLLLRRNGRVSMVLTVDWEPDLSRIRQIFLVVNPDKLRLFNQNSPGTGP</sequence>
<reference evidence="4" key="1">
    <citation type="journal article" date="2016" name="Genome Announc.">
        <title>Draft genomes of two strains of Paenibacillus glucanolyticus with capability to degrade lignocellulose.</title>
        <authorList>
            <person name="Mathews S.L."/>
            <person name="Pawlak J."/>
            <person name="Grunden A.M."/>
        </authorList>
    </citation>
    <scope>NUCLEOTIDE SEQUENCE [LARGE SCALE GENOMIC DNA]</scope>
    <source>
        <strain evidence="4">SLM1</strain>
    </source>
</reference>
<dbReference type="Pfam" id="PF08281">
    <property type="entry name" value="Sigma70_r4_2"/>
    <property type="match status" value="1"/>
</dbReference>
<dbReference type="PANTHER" id="PTHR30173">
    <property type="entry name" value="SIGMA 19 FACTOR"/>
    <property type="match status" value="1"/>
</dbReference>
<dbReference type="GO" id="GO:0006352">
    <property type="term" value="P:DNA-templated transcription initiation"/>
    <property type="evidence" value="ECO:0007669"/>
    <property type="project" value="InterPro"/>
</dbReference>
<dbReference type="GeneID" id="97558134"/>
<dbReference type="Gene3D" id="1.10.1740.10">
    <property type="match status" value="1"/>
</dbReference>
<dbReference type="RefSeq" id="WP_063478375.1">
    <property type="nucleotide sequence ID" value="NZ_CP147845.1"/>
</dbReference>
<dbReference type="Pfam" id="PF04542">
    <property type="entry name" value="Sigma70_r2"/>
    <property type="match status" value="1"/>
</dbReference>